<feature type="region of interest" description="Disordered" evidence="1">
    <location>
        <begin position="29"/>
        <end position="63"/>
    </location>
</feature>
<dbReference type="SUPFAM" id="SSF53383">
    <property type="entry name" value="PLP-dependent transferases"/>
    <property type="match status" value="1"/>
</dbReference>
<dbReference type="PANTHER" id="PTHR11999">
    <property type="entry name" value="GROUP II PYRIDOXAL-5-PHOSPHATE DECARBOXYLASE"/>
    <property type="match status" value="1"/>
</dbReference>
<dbReference type="InterPro" id="IPR019034">
    <property type="entry name" value="UPF0390"/>
</dbReference>
<dbReference type="Pfam" id="PF09495">
    <property type="entry name" value="DUF2462"/>
    <property type="match status" value="1"/>
</dbReference>
<dbReference type="RefSeq" id="XP_028469271.1">
    <property type="nucleotide sequence ID" value="XM_028614888.1"/>
</dbReference>
<feature type="region of interest" description="Disordered" evidence="1">
    <location>
        <begin position="89"/>
        <end position="116"/>
    </location>
</feature>
<dbReference type="GO" id="GO:0005737">
    <property type="term" value="C:cytoplasm"/>
    <property type="evidence" value="ECO:0007669"/>
    <property type="project" value="TreeGrafter"/>
</dbReference>
<reference evidence="2 3" key="1">
    <citation type="journal article" date="2018" name="Mol. Ecol.">
        <title>The obligate alkalophilic soda-lake fungus Sodiomyces alkalinus has shifted to a protein diet.</title>
        <authorList>
            <person name="Grum-Grzhimaylo A.A."/>
            <person name="Falkoski D.L."/>
            <person name="van den Heuvel J."/>
            <person name="Valero-Jimenez C.A."/>
            <person name="Min B."/>
            <person name="Choi I.G."/>
            <person name="Lipzen A."/>
            <person name="Daum C.G."/>
            <person name="Aanen D.K."/>
            <person name="Tsang A."/>
            <person name="Henrissat B."/>
            <person name="Bilanenko E.N."/>
            <person name="de Vries R.P."/>
            <person name="van Kan J.A.L."/>
            <person name="Grigoriev I.V."/>
            <person name="Debets A.J.M."/>
        </authorList>
    </citation>
    <scope>NUCLEOTIDE SEQUENCE [LARGE SCALE GENOMIC DNA]</scope>
    <source>
        <strain evidence="2 3">F11</strain>
    </source>
</reference>
<evidence type="ECO:0000313" key="3">
    <source>
        <dbReference type="Proteomes" id="UP000272025"/>
    </source>
</evidence>
<dbReference type="AlphaFoldDB" id="A0A3N2Q4D0"/>
<dbReference type="Proteomes" id="UP000272025">
    <property type="component" value="Unassembled WGS sequence"/>
</dbReference>
<dbReference type="InterPro" id="IPR015424">
    <property type="entry name" value="PyrdxlP-dep_Trfase"/>
</dbReference>
<organism evidence="2 3">
    <name type="scientific">Sodiomyces alkalinus (strain CBS 110278 / VKM F-3762 / F11)</name>
    <name type="common">Alkaliphilic filamentous fungus</name>
    <dbReference type="NCBI Taxonomy" id="1314773"/>
    <lineage>
        <taxon>Eukaryota</taxon>
        <taxon>Fungi</taxon>
        <taxon>Dikarya</taxon>
        <taxon>Ascomycota</taxon>
        <taxon>Pezizomycotina</taxon>
        <taxon>Sordariomycetes</taxon>
        <taxon>Hypocreomycetidae</taxon>
        <taxon>Glomerellales</taxon>
        <taxon>Plectosphaerellaceae</taxon>
        <taxon>Sodiomyces</taxon>
    </lineage>
</organism>
<dbReference type="InterPro" id="IPR015422">
    <property type="entry name" value="PyrdxlP-dep_Trfase_small"/>
</dbReference>
<dbReference type="STRING" id="1314773.A0A3N2Q4D0"/>
<dbReference type="PANTHER" id="PTHR11999:SF165">
    <property type="entry name" value="DECARBOXYLASE, PUTATIVE (AFU_ORTHOLOGUE AFUA_2G04980)-RELATED"/>
    <property type="match status" value="1"/>
</dbReference>
<evidence type="ECO:0000313" key="2">
    <source>
        <dbReference type="EMBL" id="ROT41465.1"/>
    </source>
</evidence>
<name>A0A3N2Q4D0_SODAK</name>
<dbReference type="Gene3D" id="3.90.1150.10">
    <property type="entry name" value="Aspartate Aminotransferase, domain 1"/>
    <property type="match status" value="1"/>
</dbReference>
<evidence type="ECO:0000256" key="1">
    <source>
        <dbReference type="SAM" id="MobiDB-lite"/>
    </source>
</evidence>
<accession>A0A3N2Q4D0</accession>
<gene>
    <name evidence="2" type="ORF">SODALDRAFT_377135</name>
</gene>
<feature type="compositionally biased region" description="Basic residues" evidence="1">
    <location>
        <begin position="46"/>
        <end position="59"/>
    </location>
</feature>
<feature type="compositionally biased region" description="Basic and acidic residues" evidence="1">
    <location>
        <begin position="89"/>
        <end position="104"/>
    </location>
</feature>
<sequence>MAQFNSIGIHPREFIYAKVMVQGSAIKKAGQPAATGKPKAASTRRQPNKVGKKPQKAKMRTSADKMQKKFAGALTAKTEKMLGERAGHLELIGKGKKGNDKKGNDDDEGTGDYRESFPANASGYSTIFNNLVNHAGSERYDNELLLRGAHGRDTLLSFGDNSSLYKRLYHTERDISIPCRYHIQGETTGETVPNSESGSAFFLLDKDADRRDRPWDKKFNSTITVCPPNPDGVHSTFASKNSRRFRALPAYAVLRSEGRAGMAAMLGRMVRLARKIAAFVRDSHHYEWLPDQEAEADLEDTHIIVLFRAKDEALNDVLVAKINETREVFVSGTVWNGKAVRIAVATRRVDVERGFAVVREVLDSVAEGRS</sequence>
<keyword evidence="3" id="KW-1185">Reference proteome</keyword>
<dbReference type="InterPro" id="IPR010977">
    <property type="entry name" value="Aromatic_deC"/>
</dbReference>
<dbReference type="GeneID" id="39583365"/>
<dbReference type="EMBL" id="ML119052">
    <property type="protein sequence ID" value="ROT41465.1"/>
    <property type="molecule type" value="Genomic_DNA"/>
</dbReference>
<dbReference type="GO" id="GO:0016831">
    <property type="term" value="F:carboxy-lyase activity"/>
    <property type="evidence" value="ECO:0007669"/>
    <property type="project" value="TreeGrafter"/>
</dbReference>
<evidence type="ECO:0008006" key="4">
    <source>
        <dbReference type="Google" id="ProtNLM"/>
    </source>
</evidence>
<protein>
    <recommendedName>
        <fullName evidence="4">PLP-dependent transferase</fullName>
    </recommendedName>
</protein>
<proteinExistence type="predicted"/>
<dbReference type="OrthoDB" id="2161780at2759"/>